<dbReference type="GO" id="GO:0005524">
    <property type="term" value="F:ATP binding"/>
    <property type="evidence" value="ECO:0007669"/>
    <property type="project" value="UniProtKB-KW"/>
</dbReference>
<dbReference type="Gene3D" id="3.40.50.300">
    <property type="entry name" value="P-loop containing nucleotide triphosphate hydrolases"/>
    <property type="match status" value="1"/>
</dbReference>
<dbReference type="SUPFAM" id="SSF46689">
    <property type="entry name" value="Homeodomain-like"/>
    <property type="match status" value="1"/>
</dbReference>
<dbReference type="GO" id="GO:0006355">
    <property type="term" value="P:regulation of DNA-templated transcription"/>
    <property type="evidence" value="ECO:0007669"/>
    <property type="project" value="InterPro"/>
</dbReference>
<dbReference type="PROSITE" id="PS00676">
    <property type="entry name" value="SIGMA54_INTERACT_2"/>
    <property type="match status" value="1"/>
</dbReference>
<evidence type="ECO:0000256" key="1">
    <source>
        <dbReference type="ARBA" id="ARBA00022741"/>
    </source>
</evidence>
<dbReference type="Pfam" id="PF08448">
    <property type="entry name" value="PAS_4"/>
    <property type="match status" value="1"/>
</dbReference>
<dbReference type="PROSITE" id="PS00675">
    <property type="entry name" value="SIGMA54_INTERACT_1"/>
    <property type="match status" value="1"/>
</dbReference>
<dbReference type="InterPro" id="IPR000014">
    <property type="entry name" value="PAS"/>
</dbReference>
<dbReference type="PANTHER" id="PTHR32071">
    <property type="entry name" value="TRANSCRIPTIONAL REGULATORY PROTEIN"/>
    <property type="match status" value="1"/>
</dbReference>
<dbReference type="InterPro" id="IPR000700">
    <property type="entry name" value="PAS-assoc_C"/>
</dbReference>
<dbReference type="SMART" id="SM00382">
    <property type="entry name" value="AAA"/>
    <property type="match status" value="1"/>
</dbReference>
<dbReference type="Gene3D" id="3.30.450.20">
    <property type="entry name" value="PAS domain"/>
    <property type="match status" value="1"/>
</dbReference>
<keyword evidence="1" id="KW-0547">Nucleotide-binding</keyword>
<dbReference type="InterPro" id="IPR035965">
    <property type="entry name" value="PAS-like_dom_sf"/>
</dbReference>
<dbReference type="RefSeq" id="WP_099323996.1">
    <property type="nucleotide sequence ID" value="NZ_LT934425.1"/>
</dbReference>
<proteinExistence type="predicted"/>
<name>A0A2C9CC10_KUEST</name>
<gene>
    <name evidence="3" type="primary">anfA</name>
    <name evidence="3" type="synonym">nifA</name>
    <name evidence="3" type="ORF">KSMBR1_0599</name>
</gene>
<dbReference type="SMART" id="SM00091">
    <property type="entry name" value="PAS"/>
    <property type="match status" value="1"/>
</dbReference>
<evidence type="ECO:0000256" key="2">
    <source>
        <dbReference type="ARBA" id="ARBA00022840"/>
    </source>
</evidence>
<dbReference type="Pfam" id="PF00158">
    <property type="entry name" value="Sigma54_activat"/>
    <property type="match status" value="1"/>
</dbReference>
<dbReference type="PROSITE" id="PS50045">
    <property type="entry name" value="SIGMA54_INTERACT_4"/>
    <property type="match status" value="1"/>
</dbReference>
<dbReference type="InterPro" id="IPR003593">
    <property type="entry name" value="AAA+_ATPase"/>
</dbReference>
<keyword evidence="4" id="KW-1185">Reference proteome</keyword>
<dbReference type="InterPro" id="IPR058031">
    <property type="entry name" value="AAA_lid_NorR"/>
</dbReference>
<dbReference type="NCBIfam" id="TIGR00229">
    <property type="entry name" value="sensory_box"/>
    <property type="match status" value="1"/>
</dbReference>
<dbReference type="PANTHER" id="PTHR32071:SF57">
    <property type="entry name" value="C4-DICARBOXYLATE TRANSPORT TRANSCRIPTIONAL REGULATORY PROTEIN DCTD"/>
    <property type="match status" value="1"/>
</dbReference>
<dbReference type="CDD" id="cd00009">
    <property type="entry name" value="AAA"/>
    <property type="match status" value="1"/>
</dbReference>
<dbReference type="OrthoDB" id="9803970at2"/>
<dbReference type="Proteomes" id="UP000221734">
    <property type="component" value="Chromosome Kuenenia_stuttgartiensis_MBR1"/>
</dbReference>
<dbReference type="InterPro" id="IPR025662">
    <property type="entry name" value="Sigma_54_int_dom_ATP-bd_1"/>
</dbReference>
<evidence type="ECO:0000313" key="3">
    <source>
        <dbReference type="EMBL" id="SOH03113.1"/>
    </source>
</evidence>
<evidence type="ECO:0000313" key="4">
    <source>
        <dbReference type="Proteomes" id="UP000221734"/>
    </source>
</evidence>
<dbReference type="CDD" id="cd00130">
    <property type="entry name" value="PAS"/>
    <property type="match status" value="1"/>
</dbReference>
<dbReference type="Gene3D" id="1.10.8.60">
    <property type="match status" value="1"/>
</dbReference>
<dbReference type="InterPro" id="IPR013656">
    <property type="entry name" value="PAS_4"/>
</dbReference>
<dbReference type="Pfam" id="PF25601">
    <property type="entry name" value="AAA_lid_14"/>
    <property type="match status" value="1"/>
</dbReference>
<dbReference type="InterPro" id="IPR009057">
    <property type="entry name" value="Homeodomain-like_sf"/>
</dbReference>
<dbReference type="SUPFAM" id="SSF52540">
    <property type="entry name" value="P-loop containing nucleoside triphosphate hydrolases"/>
    <property type="match status" value="1"/>
</dbReference>
<dbReference type="SUPFAM" id="SSF55785">
    <property type="entry name" value="PYP-like sensor domain (PAS domain)"/>
    <property type="match status" value="1"/>
</dbReference>
<dbReference type="KEGG" id="kst:KSMBR1_0599"/>
<dbReference type="EMBL" id="LT934425">
    <property type="protein sequence ID" value="SOH03113.1"/>
    <property type="molecule type" value="Genomic_DNA"/>
</dbReference>
<dbReference type="Gene3D" id="1.10.10.60">
    <property type="entry name" value="Homeodomain-like"/>
    <property type="match status" value="1"/>
</dbReference>
<dbReference type="InterPro" id="IPR002078">
    <property type="entry name" value="Sigma_54_int"/>
</dbReference>
<reference evidence="4" key="1">
    <citation type="submission" date="2017-10" db="EMBL/GenBank/DDBJ databases">
        <authorList>
            <person name="Frank J."/>
        </authorList>
    </citation>
    <scope>NUCLEOTIDE SEQUENCE [LARGE SCALE GENOMIC DNA]</scope>
</reference>
<dbReference type="InterPro" id="IPR027417">
    <property type="entry name" value="P-loop_NTPase"/>
</dbReference>
<accession>A0A2C9CC10</accession>
<dbReference type="AlphaFoldDB" id="A0A2C9CC10"/>
<dbReference type="PROSITE" id="PS50112">
    <property type="entry name" value="PAS"/>
    <property type="match status" value="1"/>
</dbReference>
<sequence length="512" mass="58260">MKEKKDSVQKLFVPDIGGNADIQPYFLASDGEIDKSIIDNLDSDVIILDKDLNIVLMNKSAERTFGVSFHEVKGTNYLALRLRSIEQELARNLNNVLKTKKAFTIKELQIISPDKVTHFFDQSCIPILDDGGVLQGVLSISKDVTKRVYKEIQYQESQKMLKALFRELEVKNTTIRSLQTSLRERYSFHSLIGKSYLMQNIYDLIEKVSQTDSTVLITGETGTGKELVARAIHYNSHRKDYNLVAVNCAALPETLLESELFGHVKGSFTGAIRDKKGKFELADKGTIFLDEIGELSIPTQVKLLRVLQERYIERVGDEKTIKVDIRIIAATNQDILELIEKGTFRKDLFYRLNIISIRLPSLKERADDIPLLVNHFIEKFNIRFKKNISGISPNALRKLMTHSWPGNIRELEGVIEKAVLLEESETIENIELTADHSATTNLCLPKPLNAGPDISSYEDLQKRLDMLEREYFVSVFQKHHGRIGSIAACTGLNRRTILNKMKKFSLKKSLFK</sequence>
<dbReference type="PROSITE" id="PS50113">
    <property type="entry name" value="PAC"/>
    <property type="match status" value="1"/>
</dbReference>
<protein>
    <submittedName>
        <fullName evidence="3">Uncharacterized protein</fullName>
    </submittedName>
</protein>
<dbReference type="FunFam" id="3.40.50.300:FF:000006">
    <property type="entry name" value="DNA-binding transcriptional regulator NtrC"/>
    <property type="match status" value="1"/>
</dbReference>
<keyword evidence="2" id="KW-0067">ATP-binding</keyword>
<organism evidence="3 4">
    <name type="scientific">Kuenenia stuttgartiensis</name>
    <dbReference type="NCBI Taxonomy" id="174633"/>
    <lineage>
        <taxon>Bacteria</taxon>
        <taxon>Pseudomonadati</taxon>
        <taxon>Planctomycetota</taxon>
        <taxon>Candidatus Brocadiia</taxon>
        <taxon>Candidatus Brocadiales</taxon>
        <taxon>Candidatus Brocadiaceae</taxon>
        <taxon>Candidatus Kuenenia</taxon>
    </lineage>
</organism>
<dbReference type="InterPro" id="IPR025943">
    <property type="entry name" value="Sigma_54_int_dom_ATP-bd_2"/>
</dbReference>